<accession>A0A6J4U909</accession>
<evidence type="ECO:0000313" key="1">
    <source>
        <dbReference type="EMBL" id="CAA9541840.1"/>
    </source>
</evidence>
<organism evidence="1">
    <name type="scientific">uncultured Thermomicrobiales bacterium</name>
    <dbReference type="NCBI Taxonomy" id="1645740"/>
    <lineage>
        <taxon>Bacteria</taxon>
        <taxon>Pseudomonadati</taxon>
        <taxon>Thermomicrobiota</taxon>
        <taxon>Thermomicrobia</taxon>
        <taxon>Thermomicrobiales</taxon>
        <taxon>environmental samples</taxon>
    </lineage>
</organism>
<dbReference type="EMBL" id="CADCWE010000127">
    <property type="protein sequence ID" value="CAA9541840.1"/>
    <property type="molecule type" value="Genomic_DNA"/>
</dbReference>
<name>A0A6J4U909_9BACT</name>
<gene>
    <name evidence="1" type="ORF">AVDCRST_MAG73-2014</name>
</gene>
<proteinExistence type="predicted"/>
<sequence length="194" mass="19926">MTARRTDRSVSRRAALAGLGAGGLGVALVGPGRRAAAQDGAGDLAGHPMAGTWLVTTPGGVVPNVYGADGSVVVALPPNYVDPALGLRFQGPALGRWEADGERRGHFTIIQALSDAEGAYTGTFQFEAHPEVSEDGQTFSASTPQRVIVRDAANNVTFDQVLPMDPPIRGTRMGASMESVDLPPATPAAATPAP</sequence>
<reference evidence="1" key="1">
    <citation type="submission" date="2020-02" db="EMBL/GenBank/DDBJ databases">
        <authorList>
            <person name="Meier V. D."/>
        </authorList>
    </citation>
    <scope>NUCLEOTIDE SEQUENCE</scope>
    <source>
        <strain evidence="1">AVDCRST_MAG73</strain>
    </source>
</reference>
<dbReference type="InterPro" id="IPR006311">
    <property type="entry name" value="TAT_signal"/>
</dbReference>
<dbReference type="AlphaFoldDB" id="A0A6J4U909"/>
<dbReference type="PROSITE" id="PS51318">
    <property type="entry name" value="TAT"/>
    <property type="match status" value="1"/>
</dbReference>
<protein>
    <submittedName>
        <fullName evidence="1">Uncharacterized protein</fullName>
    </submittedName>
</protein>